<evidence type="ECO:0000313" key="2">
    <source>
        <dbReference type="EMBL" id="MCW1930934.1"/>
    </source>
</evidence>
<keyword evidence="3" id="KW-1185">Reference proteome</keyword>
<dbReference type="SUPFAM" id="SSF50475">
    <property type="entry name" value="FMN-binding split barrel"/>
    <property type="match status" value="1"/>
</dbReference>
<name>A0ABT3GTU2_9RHOB</name>
<evidence type="ECO:0000259" key="1">
    <source>
        <dbReference type="Pfam" id="PF16242"/>
    </source>
</evidence>
<proteinExistence type="predicted"/>
<dbReference type="PANTHER" id="PTHR34818:SF1">
    <property type="entry name" value="PROTEIN BLI-3"/>
    <property type="match status" value="1"/>
</dbReference>
<dbReference type="EMBL" id="JAPDFL010000001">
    <property type="protein sequence ID" value="MCW1930934.1"/>
    <property type="molecule type" value="Genomic_DNA"/>
</dbReference>
<accession>A0ABT3GTU2</accession>
<dbReference type="Gene3D" id="2.30.110.10">
    <property type="entry name" value="Electron Transport, Fmn-binding Protein, Chain A"/>
    <property type="match status" value="1"/>
</dbReference>
<dbReference type="InterPro" id="IPR038725">
    <property type="entry name" value="YdaG_split_barrel_FMN-bd"/>
</dbReference>
<sequence length="166" mass="18590">MNAFTKINNDPRQALINGVDNIRAGMLGVEGSEHPMHPMTHYADWTNDRLWFLTSRSTTLVRELIPRARANFCVMDQKAGFDACLIGMLSQDLNREYLDALWSPLAAAWFKGGKSDPDLTMLRFDLTEAALWCSSTGVLNYGFEILKANLSADTTPDLGVHHVLQF</sequence>
<reference evidence="2 3" key="1">
    <citation type="submission" date="2022-10" db="EMBL/GenBank/DDBJ databases">
        <title>Pararhodobacter sp. nov., isolated from marine algae.</title>
        <authorList>
            <person name="Choi B.J."/>
            <person name="Kim J.M."/>
            <person name="Lee J.K."/>
            <person name="Choi D.G."/>
            <person name="Jeon C.O."/>
        </authorList>
    </citation>
    <scope>NUCLEOTIDE SEQUENCE [LARGE SCALE GENOMIC DNA]</scope>
    <source>
        <strain evidence="2 3">ZQ420</strain>
    </source>
</reference>
<gene>
    <name evidence="2" type="ORF">OKW52_01265</name>
</gene>
<feature type="domain" description="General stress protein FMN-binding split barrel" evidence="1">
    <location>
        <begin position="12"/>
        <end position="153"/>
    </location>
</feature>
<dbReference type="InterPro" id="IPR052917">
    <property type="entry name" value="Stress-Dev_Protein"/>
</dbReference>
<dbReference type="RefSeq" id="WP_264504099.1">
    <property type="nucleotide sequence ID" value="NZ_JAPDFL010000001.1"/>
</dbReference>
<evidence type="ECO:0000313" key="3">
    <source>
        <dbReference type="Proteomes" id="UP001208938"/>
    </source>
</evidence>
<dbReference type="PANTHER" id="PTHR34818">
    <property type="entry name" value="PROTEIN BLI-3"/>
    <property type="match status" value="1"/>
</dbReference>
<dbReference type="Proteomes" id="UP001208938">
    <property type="component" value="Unassembled WGS sequence"/>
</dbReference>
<dbReference type="InterPro" id="IPR012349">
    <property type="entry name" value="Split_barrel_FMN-bd"/>
</dbReference>
<protein>
    <submittedName>
        <fullName evidence="2">Pyridoxamine 5'-phosphate oxidase family protein</fullName>
    </submittedName>
</protein>
<dbReference type="Pfam" id="PF16242">
    <property type="entry name" value="Pyrid_ox_like"/>
    <property type="match status" value="1"/>
</dbReference>
<organism evidence="2 3">
    <name type="scientific">Pararhodobacter zhoushanensis</name>
    <dbReference type="NCBI Taxonomy" id="2479545"/>
    <lineage>
        <taxon>Bacteria</taxon>
        <taxon>Pseudomonadati</taxon>
        <taxon>Pseudomonadota</taxon>
        <taxon>Alphaproteobacteria</taxon>
        <taxon>Rhodobacterales</taxon>
        <taxon>Paracoccaceae</taxon>
        <taxon>Pararhodobacter</taxon>
    </lineage>
</organism>
<comment type="caution">
    <text evidence="2">The sequence shown here is derived from an EMBL/GenBank/DDBJ whole genome shotgun (WGS) entry which is preliminary data.</text>
</comment>